<proteinExistence type="predicted"/>
<reference evidence="2 3" key="1">
    <citation type="submission" date="2022-03" db="EMBL/GenBank/DDBJ databases">
        <authorList>
            <person name="Nunn A."/>
            <person name="Chopra R."/>
            <person name="Nunn A."/>
            <person name="Contreras Garrido A."/>
        </authorList>
    </citation>
    <scope>NUCLEOTIDE SEQUENCE [LARGE SCALE GENOMIC DNA]</scope>
</reference>
<organism evidence="2 3">
    <name type="scientific">Thlaspi arvense</name>
    <name type="common">Field penny-cress</name>
    <dbReference type="NCBI Taxonomy" id="13288"/>
    <lineage>
        <taxon>Eukaryota</taxon>
        <taxon>Viridiplantae</taxon>
        <taxon>Streptophyta</taxon>
        <taxon>Embryophyta</taxon>
        <taxon>Tracheophyta</taxon>
        <taxon>Spermatophyta</taxon>
        <taxon>Magnoliopsida</taxon>
        <taxon>eudicotyledons</taxon>
        <taxon>Gunneridae</taxon>
        <taxon>Pentapetalae</taxon>
        <taxon>rosids</taxon>
        <taxon>malvids</taxon>
        <taxon>Brassicales</taxon>
        <taxon>Brassicaceae</taxon>
        <taxon>Thlaspideae</taxon>
        <taxon>Thlaspi</taxon>
    </lineage>
</organism>
<keyword evidence="1" id="KW-0812">Transmembrane</keyword>
<sequence>MMACLMMFWRSRTQLSAKCSDEEGIFFGKGNVGTFDIGLAAMLREFCVALDTIDWPERIYIIFSCKVVLLSVSVTTIVVSQLYLR</sequence>
<evidence type="ECO:0000313" key="2">
    <source>
        <dbReference type="EMBL" id="CAH2034535.1"/>
    </source>
</evidence>
<evidence type="ECO:0000313" key="3">
    <source>
        <dbReference type="Proteomes" id="UP000836841"/>
    </source>
</evidence>
<protein>
    <submittedName>
        <fullName evidence="2">Uncharacterized protein</fullName>
    </submittedName>
</protein>
<dbReference type="EMBL" id="OU466857">
    <property type="protein sequence ID" value="CAH2034535.1"/>
    <property type="molecule type" value="Genomic_DNA"/>
</dbReference>
<dbReference type="AlphaFoldDB" id="A0AAU9R7H4"/>
<gene>
    <name evidence="2" type="ORF">TAV2_LOCUS195</name>
</gene>
<keyword evidence="3" id="KW-1185">Reference proteome</keyword>
<keyword evidence="1" id="KW-1133">Transmembrane helix</keyword>
<accession>A0AAU9R7H4</accession>
<feature type="transmembrane region" description="Helical" evidence="1">
    <location>
        <begin position="59"/>
        <end position="84"/>
    </location>
</feature>
<keyword evidence="1" id="KW-0472">Membrane</keyword>
<dbReference type="Proteomes" id="UP000836841">
    <property type="component" value="Chromosome 1"/>
</dbReference>
<name>A0AAU9R7H4_THLAR</name>
<evidence type="ECO:0000256" key="1">
    <source>
        <dbReference type="SAM" id="Phobius"/>
    </source>
</evidence>